<keyword evidence="3" id="KW-1185">Reference proteome</keyword>
<dbReference type="InterPro" id="IPR044926">
    <property type="entry name" value="RGS_subdomain_2"/>
</dbReference>
<dbReference type="Pfam" id="PF09128">
    <property type="entry name" value="RGS-like"/>
    <property type="match status" value="1"/>
</dbReference>
<dbReference type="GO" id="GO:0005085">
    <property type="term" value="F:guanyl-nucleotide exchange factor activity"/>
    <property type="evidence" value="ECO:0007669"/>
    <property type="project" value="InterPro"/>
</dbReference>
<feature type="domain" description="Regulator of G protein signalling-like" evidence="2">
    <location>
        <begin position="36"/>
        <end position="149"/>
    </location>
</feature>
<evidence type="ECO:0000313" key="3">
    <source>
        <dbReference type="Proteomes" id="UP000887577"/>
    </source>
</evidence>
<reference evidence="4" key="1">
    <citation type="submission" date="2022-11" db="UniProtKB">
        <authorList>
            <consortium name="WormBaseParasite"/>
        </authorList>
    </citation>
    <scope>IDENTIFICATION</scope>
</reference>
<protein>
    <submittedName>
        <fullName evidence="4">Regulator of G protein signalling-like domain-containing protein</fullName>
    </submittedName>
</protein>
<dbReference type="AlphaFoldDB" id="A0A914YVP4"/>
<proteinExistence type="predicted"/>
<dbReference type="Gene3D" id="1.10.167.10">
    <property type="entry name" value="Regulator of G-protein Signalling 4, domain 2"/>
    <property type="match status" value="1"/>
</dbReference>
<feature type="region of interest" description="Disordered" evidence="1">
    <location>
        <begin position="1"/>
        <end position="29"/>
    </location>
</feature>
<evidence type="ECO:0000313" key="4">
    <source>
        <dbReference type="WBParaSite" id="PSU_v2.g3729.t1"/>
    </source>
</evidence>
<accession>A0A914YVP4</accession>
<dbReference type="GO" id="GO:0007186">
    <property type="term" value="P:G protein-coupled receptor signaling pathway"/>
    <property type="evidence" value="ECO:0007669"/>
    <property type="project" value="TreeGrafter"/>
</dbReference>
<evidence type="ECO:0000256" key="1">
    <source>
        <dbReference type="SAM" id="MobiDB-lite"/>
    </source>
</evidence>
<dbReference type="SUPFAM" id="SSF48097">
    <property type="entry name" value="Regulator of G-protein signaling, RGS"/>
    <property type="match status" value="1"/>
</dbReference>
<dbReference type="PANTHER" id="PTHR45872">
    <property type="entry name" value="RHO GUANINE NUCLEOTIDE EXCHANGE FACTOR 2, ISOFORM D"/>
    <property type="match status" value="1"/>
</dbReference>
<sequence length="153" mass="17465">MHYIQAADVDSIEDYSGEDETTATPQQQVGMNYDHGPFLSLEELKSRPAHLTSFLFYLITDAYQSATCSVKELRRFAYEIFSTFLIPNAPLVMSNISQSLIQTMDKILKATVNATDQDMDQLKKIFVPARTRALDDINECLADFRQKRQYVVP</sequence>
<dbReference type="PANTHER" id="PTHR45872:SF2">
    <property type="entry name" value="RHO GUANINE NUCLEOTIDE EXCHANGE FACTOR 2, ISOFORM D"/>
    <property type="match status" value="1"/>
</dbReference>
<dbReference type="WBParaSite" id="PSU_v2.g3729.t1">
    <property type="protein sequence ID" value="PSU_v2.g3729.t1"/>
    <property type="gene ID" value="PSU_v2.g3729"/>
</dbReference>
<dbReference type="GO" id="GO:0005737">
    <property type="term" value="C:cytoplasm"/>
    <property type="evidence" value="ECO:0007669"/>
    <property type="project" value="InterPro"/>
</dbReference>
<dbReference type="Proteomes" id="UP000887577">
    <property type="component" value="Unplaced"/>
</dbReference>
<organism evidence="3 4">
    <name type="scientific">Panagrolaimus superbus</name>
    <dbReference type="NCBI Taxonomy" id="310955"/>
    <lineage>
        <taxon>Eukaryota</taxon>
        <taxon>Metazoa</taxon>
        <taxon>Ecdysozoa</taxon>
        <taxon>Nematoda</taxon>
        <taxon>Chromadorea</taxon>
        <taxon>Rhabditida</taxon>
        <taxon>Tylenchina</taxon>
        <taxon>Panagrolaimomorpha</taxon>
        <taxon>Panagrolaimoidea</taxon>
        <taxon>Panagrolaimidae</taxon>
        <taxon>Panagrolaimus</taxon>
    </lineage>
</organism>
<name>A0A914YVP4_9BILA</name>
<dbReference type="InterPro" id="IPR015212">
    <property type="entry name" value="RGS-like_dom"/>
</dbReference>
<dbReference type="GO" id="GO:0001664">
    <property type="term" value="F:G protein-coupled receptor binding"/>
    <property type="evidence" value="ECO:0007669"/>
    <property type="project" value="TreeGrafter"/>
</dbReference>
<dbReference type="InterPro" id="IPR036305">
    <property type="entry name" value="RGS_sf"/>
</dbReference>
<feature type="compositionally biased region" description="Acidic residues" evidence="1">
    <location>
        <begin position="10"/>
        <end position="21"/>
    </location>
</feature>
<evidence type="ECO:0000259" key="2">
    <source>
        <dbReference type="Pfam" id="PF09128"/>
    </source>
</evidence>